<dbReference type="Proteomes" id="UP000035680">
    <property type="component" value="Unassembled WGS sequence"/>
</dbReference>
<evidence type="ECO:0000313" key="3">
    <source>
        <dbReference type="WBParaSite" id="SVE_0945400.1"/>
    </source>
</evidence>
<name>A0A0K0FK90_STRVS</name>
<feature type="transmembrane region" description="Helical" evidence="1">
    <location>
        <begin position="28"/>
        <end position="50"/>
    </location>
</feature>
<sequence>MFKSESNDNENPFVRRKKIFGIIETDPAFVTTGISIISNFLLSNIFLYGFTGNWRLSFLTSIFTVPFSIHLCLSDAENDFKQWKKQEKLREQGVPEKFLPYKCKYDWTGYEDKIKFSSEDIDEKKK</sequence>
<dbReference type="AlphaFoldDB" id="A0A0K0FK90"/>
<keyword evidence="2" id="KW-1185">Reference proteome</keyword>
<keyword evidence="1" id="KW-0812">Transmembrane</keyword>
<reference evidence="2" key="1">
    <citation type="submission" date="2014-07" db="EMBL/GenBank/DDBJ databases">
        <authorList>
            <person name="Martin A.A"/>
            <person name="De Silva N."/>
        </authorList>
    </citation>
    <scope>NUCLEOTIDE SEQUENCE</scope>
</reference>
<organism evidence="2 3">
    <name type="scientific">Strongyloides venezuelensis</name>
    <name type="common">Threadworm</name>
    <dbReference type="NCBI Taxonomy" id="75913"/>
    <lineage>
        <taxon>Eukaryota</taxon>
        <taxon>Metazoa</taxon>
        <taxon>Ecdysozoa</taxon>
        <taxon>Nematoda</taxon>
        <taxon>Chromadorea</taxon>
        <taxon>Rhabditida</taxon>
        <taxon>Tylenchina</taxon>
        <taxon>Panagrolaimomorpha</taxon>
        <taxon>Strongyloidoidea</taxon>
        <taxon>Strongyloididae</taxon>
        <taxon>Strongyloides</taxon>
    </lineage>
</organism>
<protein>
    <submittedName>
        <fullName evidence="3">Uncharacterized protein</fullName>
    </submittedName>
</protein>
<evidence type="ECO:0000313" key="2">
    <source>
        <dbReference type="Proteomes" id="UP000035680"/>
    </source>
</evidence>
<keyword evidence="1" id="KW-1133">Transmembrane helix</keyword>
<accession>A0A0K0FK90</accession>
<evidence type="ECO:0000256" key="1">
    <source>
        <dbReference type="SAM" id="Phobius"/>
    </source>
</evidence>
<reference evidence="3" key="2">
    <citation type="submission" date="2015-08" db="UniProtKB">
        <authorList>
            <consortium name="WormBaseParasite"/>
        </authorList>
    </citation>
    <scope>IDENTIFICATION</scope>
</reference>
<dbReference type="STRING" id="75913.A0A0K0FK90"/>
<keyword evidence="1" id="KW-0472">Membrane</keyword>
<proteinExistence type="predicted"/>
<dbReference type="WBParaSite" id="SVE_0945400.1">
    <property type="protein sequence ID" value="SVE_0945400.1"/>
    <property type="gene ID" value="SVE_0945400"/>
</dbReference>